<dbReference type="PROSITE" id="PS50887">
    <property type="entry name" value="GGDEF"/>
    <property type="match status" value="1"/>
</dbReference>
<keyword evidence="4" id="KW-1185">Reference proteome</keyword>
<feature type="domain" description="GGDEF" evidence="2">
    <location>
        <begin position="288"/>
        <end position="421"/>
    </location>
</feature>
<dbReference type="NCBIfam" id="TIGR00254">
    <property type="entry name" value="GGDEF"/>
    <property type="match status" value="1"/>
</dbReference>
<comment type="caution">
    <text evidence="3">The sequence shown here is derived from an EMBL/GenBank/DDBJ whole genome shotgun (WGS) entry which is preliminary data.</text>
</comment>
<dbReference type="PANTHER" id="PTHR33121">
    <property type="entry name" value="CYCLIC DI-GMP PHOSPHODIESTERASE PDEF"/>
    <property type="match status" value="1"/>
</dbReference>
<dbReference type="GO" id="GO:0071111">
    <property type="term" value="F:cyclic-guanylate-specific phosphodiesterase activity"/>
    <property type="evidence" value="ECO:0007669"/>
    <property type="project" value="InterPro"/>
</dbReference>
<dbReference type="CDD" id="cd01949">
    <property type="entry name" value="GGDEF"/>
    <property type="match status" value="1"/>
</dbReference>
<dbReference type="Proteomes" id="UP000315439">
    <property type="component" value="Unassembled WGS sequence"/>
</dbReference>
<protein>
    <submittedName>
        <fullName evidence="3">EAL domain-containing protein</fullName>
    </submittedName>
</protein>
<gene>
    <name evidence="3" type="ORF">FLL46_17355</name>
</gene>
<dbReference type="InterPro" id="IPR003018">
    <property type="entry name" value="GAF"/>
</dbReference>
<dbReference type="Gene3D" id="3.30.70.270">
    <property type="match status" value="1"/>
</dbReference>
<dbReference type="RefSeq" id="WP_142932585.1">
    <property type="nucleotide sequence ID" value="NZ_ML660166.1"/>
</dbReference>
<evidence type="ECO:0000313" key="4">
    <source>
        <dbReference type="Proteomes" id="UP000315439"/>
    </source>
</evidence>
<dbReference type="Pfam" id="PF00563">
    <property type="entry name" value="EAL"/>
    <property type="match status" value="1"/>
</dbReference>
<dbReference type="EMBL" id="VIKS01000010">
    <property type="protein sequence ID" value="TQV86660.1"/>
    <property type="molecule type" value="Genomic_DNA"/>
</dbReference>
<name>A0A545UB16_9GAMM</name>
<dbReference type="OrthoDB" id="6597954at2"/>
<accession>A0A545UB16</accession>
<organism evidence="3 4">
    <name type="scientific">Aliikangiella coralliicola</name>
    <dbReference type="NCBI Taxonomy" id="2592383"/>
    <lineage>
        <taxon>Bacteria</taxon>
        <taxon>Pseudomonadati</taxon>
        <taxon>Pseudomonadota</taxon>
        <taxon>Gammaproteobacteria</taxon>
        <taxon>Oceanospirillales</taxon>
        <taxon>Pleioneaceae</taxon>
        <taxon>Aliikangiella</taxon>
    </lineage>
</organism>
<dbReference type="InterPro" id="IPR043128">
    <property type="entry name" value="Rev_trsase/Diguanyl_cyclase"/>
</dbReference>
<dbReference type="Pfam" id="PF13185">
    <property type="entry name" value="GAF_2"/>
    <property type="match status" value="1"/>
</dbReference>
<dbReference type="InterPro" id="IPR035919">
    <property type="entry name" value="EAL_sf"/>
</dbReference>
<dbReference type="SMART" id="SM00267">
    <property type="entry name" value="GGDEF"/>
    <property type="match status" value="1"/>
</dbReference>
<evidence type="ECO:0000313" key="3">
    <source>
        <dbReference type="EMBL" id="TQV86660.1"/>
    </source>
</evidence>
<dbReference type="InterPro" id="IPR029016">
    <property type="entry name" value="GAF-like_dom_sf"/>
</dbReference>
<dbReference type="InterPro" id="IPR000160">
    <property type="entry name" value="GGDEF_dom"/>
</dbReference>
<evidence type="ECO:0000259" key="1">
    <source>
        <dbReference type="PROSITE" id="PS50883"/>
    </source>
</evidence>
<proteinExistence type="predicted"/>
<dbReference type="Gene3D" id="3.20.20.450">
    <property type="entry name" value="EAL domain"/>
    <property type="match status" value="1"/>
</dbReference>
<feature type="domain" description="EAL" evidence="1">
    <location>
        <begin position="430"/>
        <end position="686"/>
    </location>
</feature>
<dbReference type="AlphaFoldDB" id="A0A545UB16"/>
<dbReference type="Gene3D" id="3.30.450.40">
    <property type="match status" value="1"/>
</dbReference>
<sequence>MSEYQLYAKSFPEPKDIQGMSQPQLAQLVEHYQQAVKVQQTLFQIANTPIHNGNLDKLFESIHKALNKIIYAKNIIIATLDEEEESLTFEYFKDSVDTMAPEEICSLPSARIKYTFTGYVLRTGLPLLADQNKMRQLMEKGEVCLVGQNCQCWMGVPLVNDGKNFGVLALQSYDASIKYEQSDLELLSFVAGHISTAINRKKMTDVIVNMNKELQHSHAQLEEKVQQRTRELVTSNYELHKLLREREKTQAKLYHDALHDTLTGLPNRTLFIDRLLKAMNRSDSREALKYAVLFIDLDRFKVINDSLGHLTGDLLLKEVATRLEKAIRPCDSIARFGGDEFCILLEGDINKKETVSISQRIVELVSKPYVIQGTEVFTSPSVGITQNQPHYKNPEEVLRDADAAMYQAKSKGKACYEFFDIDMHFNAVKRLQLETDLRVALKEGELDVHFQPVIDLTDRTIVGFESLVRWNHHEQGFINPLDFIEIAEETGLIIELGKQVLTRAIHEISRWRQQNEKFSQLYVSVNLSPKQLENPELTNDIFSLLSETKLPAYCLKLEITESILIDNFDVAKKVLNEFNNAGIEIMLDDFGTGFSSLSYLHHFPIALVKIDGSFVNNMFQEATDLAVIKSVKILASGLDMEVIAEGLETEEQFSKLKQLNIEYSQGYLISKPLSGEEITQKLSTGSLNW</sequence>
<dbReference type="Pfam" id="PF00990">
    <property type="entry name" value="GGDEF"/>
    <property type="match status" value="1"/>
</dbReference>
<evidence type="ECO:0000259" key="2">
    <source>
        <dbReference type="PROSITE" id="PS50887"/>
    </source>
</evidence>
<reference evidence="3 4" key="1">
    <citation type="submission" date="2019-07" db="EMBL/GenBank/DDBJ databases">
        <title>Draft genome for Aliikangiella sp. M105.</title>
        <authorList>
            <person name="Wang G."/>
        </authorList>
    </citation>
    <scope>NUCLEOTIDE SEQUENCE [LARGE SCALE GENOMIC DNA]</scope>
    <source>
        <strain evidence="3 4">M105</strain>
    </source>
</reference>
<dbReference type="SUPFAM" id="SSF141868">
    <property type="entry name" value="EAL domain-like"/>
    <property type="match status" value="1"/>
</dbReference>
<dbReference type="InterPro" id="IPR029787">
    <property type="entry name" value="Nucleotide_cyclase"/>
</dbReference>
<dbReference type="SMART" id="SM00052">
    <property type="entry name" value="EAL"/>
    <property type="match status" value="1"/>
</dbReference>
<dbReference type="SUPFAM" id="SSF55781">
    <property type="entry name" value="GAF domain-like"/>
    <property type="match status" value="1"/>
</dbReference>
<dbReference type="SUPFAM" id="SSF55073">
    <property type="entry name" value="Nucleotide cyclase"/>
    <property type="match status" value="1"/>
</dbReference>
<dbReference type="PROSITE" id="PS50883">
    <property type="entry name" value="EAL"/>
    <property type="match status" value="1"/>
</dbReference>
<dbReference type="PANTHER" id="PTHR33121:SF70">
    <property type="entry name" value="SIGNALING PROTEIN YKOW"/>
    <property type="match status" value="1"/>
</dbReference>
<dbReference type="InterPro" id="IPR001633">
    <property type="entry name" value="EAL_dom"/>
</dbReference>
<dbReference type="InterPro" id="IPR050706">
    <property type="entry name" value="Cyclic-di-GMP_PDE-like"/>
</dbReference>
<dbReference type="CDD" id="cd01948">
    <property type="entry name" value="EAL"/>
    <property type="match status" value="1"/>
</dbReference>